<name>A0A4R0YDR4_9GAMM</name>
<organism evidence="1 2">
    <name type="scientific">Dyella soli</name>
    <dbReference type="NCBI Taxonomy" id="522319"/>
    <lineage>
        <taxon>Bacteria</taxon>
        <taxon>Pseudomonadati</taxon>
        <taxon>Pseudomonadota</taxon>
        <taxon>Gammaproteobacteria</taxon>
        <taxon>Lysobacterales</taxon>
        <taxon>Rhodanobacteraceae</taxon>
        <taxon>Dyella</taxon>
    </lineage>
</organism>
<dbReference type="RefSeq" id="WP_131152643.1">
    <property type="nucleotide sequence ID" value="NZ_SJTG01000007.1"/>
</dbReference>
<dbReference type="Proteomes" id="UP000291822">
    <property type="component" value="Unassembled WGS sequence"/>
</dbReference>
<evidence type="ECO:0000313" key="2">
    <source>
        <dbReference type="Proteomes" id="UP000291822"/>
    </source>
</evidence>
<protein>
    <submittedName>
        <fullName evidence="1">Uncharacterized protein</fullName>
    </submittedName>
</protein>
<dbReference type="EMBL" id="SJTG01000007">
    <property type="protein sequence ID" value="TCI06216.1"/>
    <property type="molecule type" value="Genomic_DNA"/>
</dbReference>
<dbReference type="AlphaFoldDB" id="A0A4R0YDR4"/>
<reference evidence="1 2" key="1">
    <citation type="submission" date="2019-02" db="EMBL/GenBank/DDBJ databases">
        <title>Dyella amyloliquefaciens sp. nov., isolated from forest soil.</title>
        <authorList>
            <person name="Gao Z.-H."/>
            <person name="Qiu L.-H."/>
        </authorList>
    </citation>
    <scope>NUCLEOTIDE SEQUENCE [LARGE SCALE GENOMIC DNA]</scope>
    <source>
        <strain evidence="1 2">KACC 12747</strain>
    </source>
</reference>
<keyword evidence="2" id="KW-1185">Reference proteome</keyword>
<comment type="caution">
    <text evidence="1">The sequence shown here is derived from an EMBL/GenBank/DDBJ whole genome shotgun (WGS) entry which is preliminary data.</text>
</comment>
<accession>A0A4R0YDR4</accession>
<evidence type="ECO:0000313" key="1">
    <source>
        <dbReference type="EMBL" id="TCI06216.1"/>
    </source>
</evidence>
<proteinExistence type="predicted"/>
<sequence length="152" mass="17393">MNTRQDIHAWKPNGRICLWRFMGARPADSRWQFSADREGRESLIALLEILAVAPPGSSRTIPTTHPSGRMLGVLRTPHDGHDITHRLRLGNDEDPDRWSLQGEAGDVTWRLGARQQLSVLKALHAMRKGEGDFSIGPDDRRECVMFWWWLDT</sequence>
<gene>
    <name evidence="1" type="ORF">EZM97_35455</name>
</gene>